<dbReference type="SUPFAM" id="SSF117281">
    <property type="entry name" value="Kelch motif"/>
    <property type="match status" value="1"/>
</dbReference>
<dbReference type="InterPro" id="IPR015915">
    <property type="entry name" value="Kelch-typ_b-propeller"/>
</dbReference>
<organism evidence="1 2">
    <name type="scientific">Reticulomyxa filosa</name>
    <dbReference type="NCBI Taxonomy" id="46433"/>
    <lineage>
        <taxon>Eukaryota</taxon>
        <taxon>Sar</taxon>
        <taxon>Rhizaria</taxon>
        <taxon>Retaria</taxon>
        <taxon>Foraminifera</taxon>
        <taxon>Monothalamids</taxon>
        <taxon>Reticulomyxidae</taxon>
        <taxon>Reticulomyxa</taxon>
    </lineage>
</organism>
<protein>
    <submittedName>
        <fullName evidence="1">Uncharacterized protein</fullName>
    </submittedName>
</protein>
<feature type="non-terminal residue" evidence="1">
    <location>
        <position position="1"/>
    </location>
</feature>
<name>X6PDN8_RETFI</name>
<dbReference type="EMBL" id="ASPP01000792">
    <property type="protein sequence ID" value="ETO36316.1"/>
    <property type="molecule type" value="Genomic_DNA"/>
</dbReference>
<proteinExistence type="predicted"/>
<gene>
    <name evidence="1" type="ORF">RFI_00746</name>
</gene>
<dbReference type="Gene3D" id="3.90.176.10">
    <property type="entry name" value="Toxin ADP-ribosyltransferase, Chain A, domain 1"/>
    <property type="match status" value="1"/>
</dbReference>
<sequence>ILHLHERREEDEMELYCGLKNVRLENIKEIKFGFFISHVSTSDDIQVAQMYRSHQGCILHFHPSMRRSHGIRSCDISWISPFKHEREILFERSRLSSVADEKTQKELCSWNAKVESEDEYTQMILLTWVKYDQYIQQTMQISAIWCYFIDLNLVYVALDYCCRGDIRKTIALLFEFEEWKSRDNNEQKYKKEINKFTESRCYNHNVNLFYMFLVERESLKIQNTMNKLILSTVNNGLPFIEKDNNISFLTLSSLPVPSYQSQCVTYNNEILIFGGYLNNECYSYHMIKNEYRRIVFIQIMSY</sequence>
<keyword evidence="2" id="KW-1185">Reference proteome</keyword>
<evidence type="ECO:0000313" key="2">
    <source>
        <dbReference type="Proteomes" id="UP000023152"/>
    </source>
</evidence>
<dbReference type="Proteomes" id="UP000023152">
    <property type="component" value="Unassembled WGS sequence"/>
</dbReference>
<reference evidence="1 2" key="1">
    <citation type="journal article" date="2013" name="Curr. Biol.">
        <title>The Genome of the Foraminiferan Reticulomyxa filosa.</title>
        <authorList>
            <person name="Glockner G."/>
            <person name="Hulsmann N."/>
            <person name="Schleicher M."/>
            <person name="Noegel A.A."/>
            <person name="Eichinger L."/>
            <person name="Gallinger C."/>
            <person name="Pawlowski J."/>
            <person name="Sierra R."/>
            <person name="Euteneuer U."/>
            <person name="Pillet L."/>
            <person name="Moustafa A."/>
            <person name="Platzer M."/>
            <person name="Groth M."/>
            <person name="Szafranski K."/>
            <person name="Schliwa M."/>
        </authorList>
    </citation>
    <scope>NUCLEOTIDE SEQUENCE [LARGE SCALE GENOMIC DNA]</scope>
</reference>
<evidence type="ECO:0000313" key="1">
    <source>
        <dbReference type="EMBL" id="ETO36316.1"/>
    </source>
</evidence>
<accession>X6PDN8</accession>
<comment type="caution">
    <text evidence="1">The sequence shown here is derived from an EMBL/GenBank/DDBJ whole genome shotgun (WGS) entry which is preliminary data.</text>
</comment>
<dbReference type="AlphaFoldDB" id="X6PDN8"/>